<sequence length="460" mass="53334">MSKLTKLIKHPIMFFKDAFNKKTSPIEIGKDKSPKKVVINTKSKKEKSKMATKKEFSNKKNSEKEVAKIADNKLFANVRFKDDIAIYFDGKMGNLYQVEQWLGPFKALAKERDIVFIVRVKEVFDWISNNTEFPVVYCKVIDEVMKVYEEGKFKCVLYVNNGQKNFQSLIISDVYHVHINHGESDKLSTISNQAKAYDYVFISGQAAYDKYNNNLINKDMNKFIKIGRPQLEHIEKIECPDINKPNPASSYNVPNRKVVLYAPTWEATYESMNYTSLNDFGMKIIDEVMAQDDLFLIYKPHPNTGSRDPQSKLINEQIINKLKKYYKGKAITSGDINSLYEHVDIAIFDNSAVAIDYLATDKPMLMTDMFYRTPFRNDKPIITTATKLVSEDNINNLINILRNEIKNDTVSIERKKVKEYFLGNIDYKNGESTRMFIDQISLICDERDYELELLKEKLND</sequence>
<evidence type="ECO:0000313" key="2">
    <source>
        <dbReference type="Proteomes" id="UP000078358"/>
    </source>
</evidence>
<accession>A0A179D201</accession>
<dbReference type="PATRIC" id="fig|1261658.3.peg.862"/>
<dbReference type="Gene3D" id="3.40.50.12580">
    <property type="match status" value="1"/>
</dbReference>
<dbReference type="AlphaFoldDB" id="A0A179D201"/>
<dbReference type="InterPro" id="IPR043148">
    <property type="entry name" value="TagF_C"/>
</dbReference>
<dbReference type="GO" id="GO:0016020">
    <property type="term" value="C:membrane"/>
    <property type="evidence" value="ECO:0007669"/>
    <property type="project" value="InterPro"/>
</dbReference>
<dbReference type="Proteomes" id="UP000078358">
    <property type="component" value="Unassembled WGS sequence"/>
</dbReference>
<protein>
    <recommendedName>
        <fullName evidence="3">CDP-glycerol:poly(Glycerophosphate) glycerophosphotransferase</fullName>
    </recommendedName>
</protein>
<organism evidence="1 2">
    <name type="scientific">Bibersteinia trehalosi Y31</name>
    <dbReference type="NCBI Taxonomy" id="1261658"/>
    <lineage>
        <taxon>Bacteria</taxon>
        <taxon>Pseudomonadati</taxon>
        <taxon>Pseudomonadota</taxon>
        <taxon>Gammaproteobacteria</taxon>
        <taxon>Pasteurellales</taxon>
        <taxon>Pasteurellaceae</taxon>
        <taxon>Bibersteinia</taxon>
    </lineage>
</organism>
<dbReference type="GO" id="GO:0047355">
    <property type="term" value="F:CDP-glycerol glycerophosphotransferase activity"/>
    <property type="evidence" value="ECO:0007669"/>
    <property type="project" value="InterPro"/>
</dbReference>
<name>A0A179D201_BIBTR</name>
<evidence type="ECO:0000313" key="1">
    <source>
        <dbReference type="EMBL" id="OAQ15838.1"/>
    </source>
</evidence>
<dbReference type="RefSeq" id="WP_064318309.1">
    <property type="nucleotide sequence ID" value="NZ_JACI01000001.1"/>
</dbReference>
<reference evidence="1 2" key="1">
    <citation type="submission" date="2014-01" db="EMBL/GenBank/DDBJ databases">
        <authorList>
            <person name="Zuccon D."/>
        </authorList>
    </citation>
    <scope>NUCLEOTIDE SEQUENCE [LARGE SCALE GENOMIC DNA]</scope>
    <source>
        <strain evidence="1 2">Y31</strain>
    </source>
</reference>
<gene>
    <name evidence="1" type="ORF">F480_04285</name>
</gene>
<proteinExistence type="predicted"/>
<dbReference type="EMBL" id="JACI01000001">
    <property type="protein sequence ID" value="OAQ15838.1"/>
    <property type="molecule type" value="Genomic_DNA"/>
</dbReference>
<dbReference type="Pfam" id="PF04464">
    <property type="entry name" value="Glyphos_transf"/>
    <property type="match status" value="1"/>
</dbReference>
<comment type="caution">
    <text evidence="1">The sequence shown here is derived from an EMBL/GenBank/DDBJ whole genome shotgun (WGS) entry which is preliminary data.</text>
</comment>
<dbReference type="SUPFAM" id="SSF53756">
    <property type="entry name" value="UDP-Glycosyltransferase/glycogen phosphorylase"/>
    <property type="match status" value="1"/>
</dbReference>
<evidence type="ECO:0008006" key="3">
    <source>
        <dbReference type="Google" id="ProtNLM"/>
    </source>
</evidence>
<dbReference type="InterPro" id="IPR007554">
    <property type="entry name" value="Glycerophosphate_synth"/>
</dbReference>